<dbReference type="EMBL" id="JAHHHV010000074">
    <property type="protein sequence ID" value="MBW4467235.1"/>
    <property type="molecule type" value="Genomic_DNA"/>
</dbReference>
<dbReference type="InterPro" id="IPR013417">
    <property type="entry name" value="CHP02588"/>
</dbReference>
<dbReference type="AlphaFoldDB" id="A0A951U635"/>
<dbReference type="Proteomes" id="UP000707356">
    <property type="component" value="Unassembled WGS sequence"/>
</dbReference>
<proteinExistence type="predicted"/>
<reference evidence="1" key="1">
    <citation type="submission" date="2021-05" db="EMBL/GenBank/DDBJ databases">
        <authorList>
            <person name="Pietrasiak N."/>
            <person name="Ward R."/>
            <person name="Stajich J.E."/>
            <person name="Kurbessoian T."/>
        </authorList>
    </citation>
    <scope>NUCLEOTIDE SEQUENCE</scope>
    <source>
        <strain evidence="1">GSE-TBD4-15B</strain>
    </source>
</reference>
<evidence type="ECO:0000313" key="2">
    <source>
        <dbReference type="Proteomes" id="UP000707356"/>
    </source>
</evidence>
<comment type="caution">
    <text evidence="1">The sequence shown here is derived from an EMBL/GenBank/DDBJ whole genome shotgun (WGS) entry which is preliminary data.</text>
</comment>
<reference evidence="1" key="2">
    <citation type="journal article" date="2022" name="Microbiol. Resour. Announc.">
        <title>Metagenome Sequencing to Explore Phylogenomics of Terrestrial Cyanobacteria.</title>
        <authorList>
            <person name="Ward R.D."/>
            <person name="Stajich J.E."/>
            <person name="Johansen J.R."/>
            <person name="Huntemann M."/>
            <person name="Clum A."/>
            <person name="Foster B."/>
            <person name="Foster B."/>
            <person name="Roux S."/>
            <person name="Palaniappan K."/>
            <person name="Varghese N."/>
            <person name="Mukherjee S."/>
            <person name="Reddy T.B.K."/>
            <person name="Daum C."/>
            <person name="Copeland A."/>
            <person name="Chen I.A."/>
            <person name="Ivanova N.N."/>
            <person name="Kyrpides N.C."/>
            <person name="Shapiro N."/>
            <person name="Eloe-Fadrosh E.A."/>
            <person name="Pietrasiak N."/>
        </authorList>
    </citation>
    <scope>NUCLEOTIDE SEQUENCE</scope>
    <source>
        <strain evidence="1">GSE-TBD4-15B</strain>
    </source>
</reference>
<accession>A0A951U635</accession>
<sequence>MGTARKSRRAMRIPAEWITFALSALIVVGLVGLVLLSWVTQSHEPPILSVQIEAMRVRDGQFYIPFTVENTGGDTAEAVQIVGELRQGEQIIENGEQQIDFLASHEQQSGAFVFTQNPQMGRLSLRVASYQLP</sequence>
<organism evidence="1 2">
    <name type="scientific">Pegethrix bostrychoides GSE-TBD4-15B</name>
    <dbReference type="NCBI Taxonomy" id="2839662"/>
    <lineage>
        <taxon>Bacteria</taxon>
        <taxon>Bacillati</taxon>
        <taxon>Cyanobacteriota</taxon>
        <taxon>Cyanophyceae</taxon>
        <taxon>Oculatellales</taxon>
        <taxon>Oculatellaceae</taxon>
        <taxon>Pegethrix</taxon>
    </lineage>
</organism>
<evidence type="ECO:0000313" key="1">
    <source>
        <dbReference type="EMBL" id="MBW4467235.1"/>
    </source>
</evidence>
<name>A0A951U635_9CYAN</name>
<dbReference type="NCBIfam" id="TIGR02588">
    <property type="entry name" value="TIGR02588 family protein"/>
    <property type="match status" value="1"/>
</dbReference>
<gene>
    <name evidence="1" type="ORF">KME07_17555</name>
</gene>
<protein>
    <submittedName>
        <fullName evidence="1">TIGR02588 family protein</fullName>
    </submittedName>
</protein>